<evidence type="ECO:0000313" key="3">
    <source>
        <dbReference type="Proteomes" id="UP000316993"/>
    </source>
</evidence>
<evidence type="ECO:0000256" key="1">
    <source>
        <dbReference type="SAM" id="Phobius"/>
    </source>
</evidence>
<proteinExistence type="predicted"/>
<dbReference type="Proteomes" id="UP000316993">
    <property type="component" value="Unassembled WGS sequence"/>
</dbReference>
<sequence length="100" mass="11257">MRAKAWRMLFAGRRWMLWLPVPASVWLALPEWQHIPAMLFGGLIVWIPFWLAWWLSDGFAGMSRWPGTGAPAVSGGVNPHTGKPCTVYHHPWGTTYVGGD</sequence>
<feature type="transmembrane region" description="Helical" evidence="1">
    <location>
        <begin position="35"/>
        <end position="55"/>
    </location>
</feature>
<comment type="caution">
    <text evidence="2">The sequence shown here is derived from an EMBL/GenBank/DDBJ whole genome shotgun (WGS) entry which is preliminary data.</text>
</comment>
<reference evidence="2 3" key="1">
    <citation type="submission" date="2019-06" db="EMBL/GenBank/DDBJ databases">
        <title>Genomic Encyclopedia of Archaeal and Bacterial Type Strains, Phase II (KMG-II): from individual species to whole genera.</title>
        <authorList>
            <person name="Goeker M."/>
        </authorList>
    </citation>
    <scope>NUCLEOTIDE SEQUENCE [LARGE SCALE GENOMIC DNA]</scope>
    <source>
        <strain evidence="2 3">DSM 7270</strain>
    </source>
</reference>
<organism evidence="2 3">
    <name type="scientific">Acidovorax temperans</name>
    <dbReference type="NCBI Taxonomy" id="80878"/>
    <lineage>
        <taxon>Bacteria</taxon>
        <taxon>Pseudomonadati</taxon>
        <taxon>Pseudomonadota</taxon>
        <taxon>Betaproteobacteria</taxon>
        <taxon>Burkholderiales</taxon>
        <taxon>Comamonadaceae</taxon>
        <taxon>Acidovorax</taxon>
    </lineage>
</organism>
<keyword evidence="1" id="KW-0812">Transmembrane</keyword>
<accession>A0A543KTA1</accession>
<dbReference type="EMBL" id="VFPV01000006">
    <property type="protein sequence ID" value="TQM98302.1"/>
    <property type="molecule type" value="Genomic_DNA"/>
</dbReference>
<gene>
    <name evidence="2" type="ORF">BDD18_4398</name>
</gene>
<keyword evidence="1" id="KW-0472">Membrane</keyword>
<dbReference type="AlphaFoldDB" id="A0A543KTA1"/>
<evidence type="ECO:0000313" key="2">
    <source>
        <dbReference type="EMBL" id="TQM98302.1"/>
    </source>
</evidence>
<keyword evidence="1" id="KW-1133">Transmembrane helix</keyword>
<name>A0A543KTA1_9BURK</name>
<protein>
    <submittedName>
        <fullName evidence="2">Uncharacterized protein</fullName>
    </submittedName>
</protein>